<dbReference type="Pfam" id="PF13927">
    <property type="entry name" value="Ig_3"/>
    <property type="match status" value="2"/>
</dbReference>
<dbReference type="FunFam" id="2.60.40.10:FF:000107">
    <property type="entry name" value="Myosin, light chain kinase a"/>
    <property type="match status" value="1"/>
</dbReference>
<dbReference type="InterPro" id="IPR003598">
    <property type="entry name" value="Ig_sub2"/>
</dbReference>
<evidence type="ECO:0000256" key="1">
    <source>
        <dbReference type="ARBA" id="ARBA00022729"/>
    </source>
</evidence>
<dbReference type="CDD" id="cd00063">
    <property type="entry name" value="FN3"/>
    <property type="match status" value="1"/>
</dbReference>
<dbReference type="SMART" id="SM00060">
    <property type="entry name" value="FN3"/>
    <property type="match status" value="3"/>
</dbReference>
<dbReference type="GO" id="GO:0043005">
    <property type="term" value="C:neuron projection"/>
    <property type="evidence" value="ECO:0007669"/>
    <property type="project" value="TreeGrafter"/>
</dbReference>
<keyword evidence="7" id="KW-1185">Reference proteome</keyword>
<evidence type="ECO:0000256" key="3">
    <source>
        <dbReference type="ARBA" id="ARBA00023157"/>
    </source>
</evidence>
<dbReference type="InterPro" id="IPR003599">
    <property type="entry name" value="Ig_sub"/>
</dbReference>
<name>A0A914XM29_9BILA</name>
<evidence type="ECO:0000256" key="4">
    <source>
        <dbReference type="ARBA" id="ARBA00023319"/>
    </source>
</evidence>
<feature type="domain" description="Ig-like" evidence="5">
    <location>
        <begin position="376"/>
        <end position="472"/>
    </location>
</feature>
<dbReference type="SUPFAM" id="SSF48726">
    <property type="entry name" value="Immunoglobulin"/>
    <property type="match status" value="4"/>
</dbReference>
<dbReference type="PANTHER" id="PTHR12231:SF253">
    <property type="entry name" value="DPR-INTERACTING PROTEIN ETA, ISOFORM B-RELATED"/>
    <property type="match status" value="1"/>
</dbReference>
<protein>
    <submittedName>
        <fullName evidence="8">Uncharacterized protein</fullName>
    </submittedName>
</protein>
<dbReference type="InterPro" id="IPR007110">
    <property type="entry name" value="Ig-like_dom"/>
</dbReference>
<dbReference type="PROSITE" id="PS50853">
    <property type="entry name" value="FN3"/>
    <property type="match status" value="3"/>
</dbReference>
<dbReference type="FunFam" id="2.60.40.10:FF:000032">
    <property type="entry name" value="palladin isoform X1"/>
    <property type="match status" value="1"/>
</dbReference>
<dbReference type="SUPFAM" id="SSF49265">
    <property type="entry name" value="Fibronectin type III"/>
    <property type="match status" value="2"/>
</dbReference>
<dbReference type="Pfam" id="PF07679">
    <property type="entry name" value="I-set"/>
    <property type="match status" value="1"/>
</dbReference>
<organism evidence="7 8">
    <name type="scientific">Plectus sambesii</name>
    <dbReference type="NCBI Taxonomy" id="2011161"/>
    <lineage>
        <taxon>Eukaryota</taxon>
        <taxon>Metazoa</taxon>
        <taxon>Ecdysozoa</taxon>
        <taxon>Nematoda</taxon>
        <taxon>Chromadorea</taxon>
        <taxon>Plectida</taxon>
        <taxon>Plectina</taxon>
        <taxon>Plectoidea</taxon>
        <taxon>Plectidae</taxon>
        <taxon>Plectus</taxon>
    </lineage>
</organism>
<evidence type="ECO:0000259" key="5">
    <source>
        <dbReference type="PROSITE" id="PS50835"/>
    </source>
</evidence>
<dbReference type="Proteomes" id="UP000887566">
    <property type="component" value="Unplaced"/>
</dbReference>
<evidence type="ECO:0000259" key="6">
    <source>
        <dbReference type="PROSITE" id="PS50853"/>
    </source>
</evidence>
<dbReference type="PROSITE" id="PS50835">
    <property type="entry name" value="IG_LIKE"/>
    <property type="match status" value="5"/>
</dbReference>
<dbReference type="SMART" id="SM00409">
    <property type="entry name" value="IG"/>
    <property type="match status" value="3"/>
</dbReference>
<feature type="domain" description="Ig-like" evidence="5">
    <location>
        <begin position="1"/>
        <end position="67"/>
    </location>
</feature>
<dbReference type="InterPro" id="IPR036116">
    <property type="entry name" value="FN3_sf"/>
</dbReference>
<dbReference type="SMART" id="SM00408">
    <property type="entry name" value="IGc2"/>
    <property type="match status" value="4"/>
</dbReference>
<feature type="domain" description="Ig-like" evidence="5">
    <location>
        <begin position="284"/>
        <end position="369"/>
    </location>
</feature>
<feature type="domain" description="Fibronectin type-III" evidence="6">
    <location>
        <begin position="685"/>
        <end position="778"/>
    </location>
</feature>
<proteinExistence type="predicted"/>
<feature type="domain" description="Ig-like" evidence="5">
    <location>
        <begin position="187"/>
        <end position="278"/>
    </location>
</feature>
<evidence type="ECO:0000313" key="7">
    <source>
        <dbReference type="Proteomes" id="UP000887566"/>
    </source>
</evidence>
<feature type="domain" description="Fibronectin type-III" evidence="6">
    <location>
        <begin position="479"/>
        <end position="579"/>
    </location>
</feature>
<dbReference type="InterPro" id="IPR003961">
    <property type="entry name" value="FN3_dom"/>
</dbReference>
<keyword evidence="4" id="KW-0393">Immunoglobulin domain</keyword>
<reference evidence="8" key="1">
    <citation type="submission" date="2022-11" db="UniProtKB">
        <authorList>
            <consortium name="WormBaseParasite"/>
        </authorList>
    </citation>
    <scope>IDENTIFICATION</scope>
</reference>
<dbReference type="InterPro" id="IPR013783">
    <property type="entry name" value="Ig-like_fold"/>
</dbReference>
<dbReference type="InterPro" id="IPR051170">
    <property type="entry name" value="Neural/epithelial_adhesion"/>
</dbReference>
<dbReference type="WBParaSite" id="PSAMB.scaffold852size40144.g9269.t1">
    <property type="protein sequence ID" value="PSAMB.scaffold852size40144.g9269.t1"/>
    <property type="gene ID" value="PSAMB.scaffold852size40144.g9269"/>
</dbReference>
<feature type="domain" description="Ig-like" evidence="5">
    <location>
        <begin position="95"/>
        <end position="182"/>
    </location>
</feature>
<keyword evidence="2" id="KW-0677">Repeat</keyword>
<evidence type="ECO:0000256" key="2">
    <source>
        <dbReference type="ARBA" id="ARBA00022737"/>
    </source>
</evidence>
<dbReference type="AlphaFoldDB" id="A0A914XM29"/>
<dbReference type="Gene3D" id="2.60.40.10">
    <property type="entry name" value="Immunoglobulins"/>
    <property type="match status" value="7"/>
</dbReference>
<sequence length="842" mass="92247">EGSGAKIDCHEPDHYPKTLSFSWMLGGSTNQFVPQSSRVFISRDGTLLFSFVKAEDANSYACTVSNSQTQSGYYGPFFGLIVTARPATASSAAAPRIDGNFLKVFPSKPHIGHDAYLECFAYGRPSPTYSWSKVDGHLANNSVISNFGRVLKLISVTKEQAGVYRCTASNLHGEITADVTVSLQSAPVFLKLLVDRSVSVNSTVRLRCDTFAVPAATIEWFKDGTPVSPLLMSPADQHRYIVNESTLTISPAFESDSAVYQCIATNSAGFASSSALLVVQNFPPTIDRSFVRAKHVAFEGSNVTISCANHASPKATVTWHRAGILVEDRGRLRRSKNGSLVIDDVLNTDAGEYVCTANNLLGFDSISVTVIVMAKPTVRLVPNEIYVPQNANATLSCKIDAHCSADCPEMLHDWTFNAVPLHSLHPFANIHPTMIGKFGLESQISLPSKMGNNRIGRFVCSTIAGAEAADVKLFPLPLAPIQTTISEIGATWVRLSWQQPSDLADTTIEGYSVEYRTEHDLNWRPLPAGRVMISTRQVHQFQLDGILPYVRYQFRVKTRGANGFGEPSAPSDWQKTRAIRPTEQVKAIRHWSATRNDLVAEWEPLLKINHNGPNLRYIVRWADNGHMKDNQSVTTSNAKVMLHIQDVARDCQPFYFTVQPVNDLGVGPVSRPIKATLSLEGVTRAATNVSASLINATHVKFSWEWTAISPCDGSVLSEIKCETNAKESIASTVSIEQTTVVLSNFLGATKYDCNIVAIDRKGRRGADGQRISFTTFESPPEIAPFYVHLYPEGSDSARLEWSPVPLDMLAVNKSQGYQASIAFCFLFYHNSNSACMTNSPSG</sequence>
<dbReference type="PANTHER" id="PTHR12231">
    <property type="entry name" value="CTX-RELATED TYPE I TRANSMEMBRANE PROTEIN"/>
    <property type="match status" value="1"/>
</dbReference>
<dbReference type="InterPro" id="IPR013098">
    <property type="entry name" value="Ig_I-set"/>
</dbReference>
<keyword evidence="1" id="KW-0732">Signal</keyword>
<evidence type="ECO:0000313" key="8">
    <source>
        <dbReference type="WBParaSite" id="PSAMB.scaffold852size40144.g9269.t1"/>
    </source>
</evidence>
<dbReference type="InterPro" id="IPR036179">
    <property type="entry name" value="Ig-like_dom_sf"/>
</dbReference>
<accession>A0A914XM29</accession>
<keyword evidence="3" id="KW-1015">Disulfide bond</keyword>
<feature type="domain" description="Fibronectin type-III" evidence="6">
    <location>
        <begin position="581"/>
        <end position="681"/>
    </location>
</feature>
<dbReference type="Pfam" id="PF00041">
    <property type="entry name" value="fn3"/>
    <property type="match status" value="1"/>
</dbReference>